<organism evidence="1">
    <name type="scientific">Virus NIOZ-UU157</name>
    <dbReference type="NCBI Taxonomy" id="2763269"/>
    <lineage>
        <taxon>Viruses</taxon>
    </lineage>
</organism>
<name>A0A7S9STL9_9VIRU</name>
<gene>
    <name evidence="1" type="ORF">NIOZUU157_00021</name>
</gene>
<sequence length="70" mass="8478">MKFNIQDRIVLDEMVDTFTTEMIQQHHEYDLDGKKPIITREYWLAMIKEVQSKIDDFTTKKALSHSKKYR</sequence>
<dbReference type="EMBL" id="MW030534">
    <property type="protein sequence ID" value="QPI16141.1"/>
    <property type="molecule type" value="Genomic_DNA"/>
</dbReference>
<proteinExistence type="predicted"/>
<evidence type="ECO:0000313" key="1">
    <source>
        <dbReference type="EMBL" id="QPI16141.1"/>
    </source>
</evidence>
<reference evidence="1" key="1">
    <citation type="submission" date="2020-08" db="EMBL/GenBank/DDBJ databases">
        <title>Bridging the membrane lipid divide: bacteria of the FCB group superphylum have the potential to synthesize archaeal ether lipids.</title>
        <authorList>
            <person name="Villanueva L."/>
            <person name="von Meijenfeldt F.A.B."/>
            <person name="Westbye A.B."/>
            <person name="Yadav S."/>
            <person name="Hopmans E.C."/>
            <person name="Dutilh B.E."/>
            <person name="Sinninghe Damste J.S."/>
        </authorList>
    </citation>
    <scope>NUCLEOTIDE SEQUENCE</scope>
    <source>
        <strain evidence="1">NIOZ-UU157</strain>
    </source>
</reference>
<protein>
    <submittedName>
        <fullName evidence="1">Uncharacterized protein</fullName>
    </submittedName>
</protein>
<accession>A0A7S9STL9</accession>